<dbReference type="InterPro" id="IPR050800">
    <property type="entry name" value="ARTD/PARP"/>
</dbReference>
<evidence type="ECO:0000259" key="4">
    <source>
        <dbReference type="Pfam" id="PF00644"/>
    </source>
</evidence>
<dbReference type="PANTHER" id="PTHR10459">
    <property type="entry name" value="DNA LIGASE"/>
    <property type="match status" value="1"/>
</dbReference>
<evidence type="ECO:0000256" key="2">
    <source>
        <dbReference type="ARBA" id="ARBA00022679"/>
    </source>
</evidence>
<dbReference type="PANTHER" id="PTHR10459:SF66">
    <property type="entry name" value="PROTEIN MONO-ADP-RIBOSYLTRANSFERASE PARP3"/>
    <property type="match status" value="1"/>
</dbReference>
<evidence type="ECO:0000256" key="3">
    <source>
        <dbReference type="ARBA" id="ARBA00023027"/>
    </source>
</evidence>
<protein>
    <recommendedName>
        <fullName evidence="4">PARP catalytic domain-containing protein</fullName>
    </recommendedName>
</protein>
<name>A0AAW0A8L5_9AGAR</name>
<dbReference type="GO" id="GO:1990404">
    <property type="term" value="F:NAD+-protein mono-ADP-ribosyltransferase activity"/>
    <property type="evidence" value="ECO:0007669"/>
    <property type="project" value="TreeGrafter"/>
</dbReference>
<feature type="non-terminal residue" evidence="5">
    <location>
        <position position="1"/>
    </location>
</feature>
<keyword evidence="3" id="KW-0520">NAD</keyword>
<reference evidence="5 6" key="1">
    <citation type="journal article" date="2024" name="J Genomics">
        <title>Draft genome sequencing and assembly of Favolaschia claudopus CIRM-BRFM 2984 isolated from oak limbs.</title>
        <authorList>
            <person name="Navarro D."/>
            <person name="Drula E."/>
            <person name="Chaduli D."/>
            <person name="Cazenave R."/>
            <person name="Ahrendt S."/>
            <person name="Wang J."/>
            <person name="Lipzen A."/>
            <person name="Daum C."/>
            <person name="Barry K."/>
            <person name="Grigoriev I.V."/>
            <person name="Favel A."/>
            <person name="Rosso M.N."/>
            <person name="Martin F."/>
        </authorList>
    </citation>
    <scope>NUCLEOTIDE SEQUENCE [LARGE SCALE GENOMIC DNA]</scope>
    <source>
        <strain evidence="5 6">CIRM-BRFM 2984</strain>
    </source>
</reference>
<evidence type="ECO:0000313" key="6">
    <source>
        <dbReference type="Proteomes" id="UP001362999"/>
    </source>
</evidence>
<dbReference type="GO" id="GO:0005730">
    <property type="term" value="C:nucleolus"/>
    <property type="evidence" value="ECO:0007669"/>
    <property type="project" value="TreeGrafter"/>
</dbReference>
<organism evidence="5 6">
    <name type="scientific">Favolaschia claudopus</name>
    <dbReference type="NCBI Taxonomy" id="2862362"/>
    <lineage>
        <taxon>Eukaryota</taxon>
        <taxon>Fungi</taxon>
        <taxon>Dikarya</taxon>
        <taxon>Basidiomycota</taxon>
        <taxon>Agaricomycotina</taxon>
        <taxon>Agaricomycetes</taxon>
        <taxon>Agaricomycetidae</taxon>
        <taxon>Agaricales</taxon>
        <taxon>Marasmiineae</taxon>
        <taxon>Mycenaceae</taxon>
        <taxon>Favolaschia</taxon>
    </lineage>
</organism>
<comment type="caution">
    <text evidence="5">The sequence shown here is derived from an EMBL/GenBank/DDBJ whole genome shotgun (WGS) entry which is preliminary data.</text>
</comment>
<proteinExistence type="predicted"/>
<dbReference type="GO" id="GO:0006302">
    <property type="term" value="P:double-strand break repair"/>
    <property type="evidence" value="ECO:0007669"/>
    <property type="project" value="TreeGrafter"/>
</dbReference>
<sequence length="147" mass="16270">YYRERVGNDKLMWHGTTRICNLGDNPNQLNFCTNSKCSLCQILQFGYNTEKADSRGMLGKGIYFSPVSSKASHYAENTTSSKYQALILNRVAVGKTYKTTKALKNSTGPPAGYDSVCGGGGLVKFDETCVYDEDMILPVMLYLYKAS</sequence>
<dbReference type="SUPFAM" id="SSF56399">
    <property type="entry name" value="ADP-ribosylation"/>
    <property type="match status" value="1"/>
</dbReference>
<keyword evidence="2" id="KW-0808">Transferase</keyword>
<dbReference type="Proteomes" id="UP001362999">
    <property type="component" value="Unassembled WGS sequence"/>
</dbReference>
<keyword evidence="6" id="KW-1185">Reference proteome</keyword>
<dbReference type="GO" id="GO:0003950">
    <property type="term" value="F:NAD+ poly-ADP-ribosyltransferase activity"/>
    <property type="evidence" value="ECO:0007669"/>
    <property type="project" value="InterPro"/>
</dbReference>
<gene>
    <name evidence="5" type="ORF">R3P38DRAFT_2556932</name>
</gene>
<dbReference type="Gene3D" id="3.90.228.10">
    <property type="match status" value="1"/>
</dbReference>
<dbReference type="EMBL" id="JAWWNJ010000079">
    <property type="protein sequence ID" value="KAK7002212.1"/>
    <property type="molecule type" value="Genomic_DNA"/>
</dbReference>
<dbReference type="InterPro" id="IPR012317">
    <property type="entry name" value="Poly(ADP-ribose)pol_cat_dom"/>
</dbReference>
<evidence type="ECO:0000256" key="1">
    <source>
        <dbReference type="ARBA" id="ARBA00022676"/>
    </source>
</evidence>
<feature type="domain" description="PARP catalytic" evidence="4">
    <location>
        <begin position="29"/>
        <end position="138"/>
    </location>
</feature>
<dbReference type="GO" id="GO:0070212">
    <property type="term" value="P:protein poly-ADP-ribosylation"/>
    <property type="evidence" value="ECO:0007669"/>
    <property type="project" value="TreeGrafter"/>
</dbReference>
<dbReference type="AlphaFoldDB" id="A0AAW0A8L5"/>
<evidence type="ECO:0000313" key="5">
    <source>
        <dbReference type="EMBL" id="KAK7002212.1"/>
    </source>
</evidence>
<keyword evidence="1" id="KW-0328">Glycosyltransferase</keyword>
<accession>A0AAW0A8L5</accession>
<dbReference type="GO" id="GO:0035861">
    <property type="term" value="C:site of double-strand break"/>
    <property type="evidence" value="ECO:0007669"/>
    <property type="project" value="TreeGrafter"/>
</dbReference>
<dbReference type="Pfam" id="PF00644">
    <property type="entry name" value="PARP"/>
    <property type="match status" value="1"/>
</dbReference>